<comment type="caution">
    <text evidence="2">The sequence shown here is derived from an EMBL/GenBank/DDBJ whole genome shotgun (WGS) entry which is preliminary data.</text>
</comment>
<dbReference type="Gene3D" id="2.30.40.10">
    <property type="entry name" value="Urease, subunit C, domain 1"/>
    <property type="match status" value="1"/>
</dbReference>
<keyword evidence="3" id="KW-1185">Reference proteome</keyword>
<dbReference type="InterPro" id="IPR032466">
    <property type="entry name" value="Metal_Hydrolase"/>
</dbReference>
<dbReference type="PANTHER" id="PTHR43135:SF3">
    <property type="entry name" value="ALPHA-D-RIBOSE 1-METHYLPHOSPHONATE 5-TRIPHOSPHATE DIPHOSPHATASE"/>
    <property type="match status" value="1"/>
</dbReference>
<feature type="domain" description="Amidohydrolase-related" evidence="1">
    <location>
        <begin position="58"/>
        <end position="410"/>
    </location>
</feature>
<dbReference type="RefSeq" id="WP_053437359.1">
    <property type="nucleotide sequence ID" value="NZ_LGUF01000007.1"/>
</dbReference>
<dbReference type="InterPro" id="IPR057744">
    <property type="entry name" value="OTAase-like"/>
</dbReference>
<dbReference type="SUPFAM" id="SSF51338">
    <property type="entry name" value="Composite domain of metallo-dependent hydrolases"/>
    <property type="match status" value="1"/>
</dbReference>
<evidence type="ECO:0000259" key="1">
    <source>
        <dbReference type="Pfam" id="PF01979"/>
    </source>
</evidence>
<name>A0A0M0GJS0_SPOGL</name>
<dbReference type="Proteomes" id="UP000037109">
    <property type="component" value="Unassembled WGS sequence"/>
</dbReference>
<protein>
    <submittedName>
        <fullName evidence="2">Aryldialkylphosphatase</fullName>
    </submittedName>
</protein>
<sequence>MAITVIKNGTLIDGNGGEPIVNSAVAFEKEKLLFAGSEKDLPNFAGEVQVLDAEGGCILPGFIDTHVHMMLEYQPIEKRLATPFSYNFYQAIEYMKNTINAGITAVRDCGGTDAGVKQAVEQGLILGPRMQISITALTTTGGHGDSYTASGQTVKLLLDEYPGMPNGICDGVESVRKTVREILRAGADVIKVHSTGGVLSPTDHPEFTQFNIEELKVMVEEAQFRRGLKVMAHAQGAEGIKNAIKAGIHSIEHGIYIDDECIELMLKHGTYLVPTLLAPVAVLELSEKAGMPEYGIKKAMEAIDAHKASIEKAYKAGVKIAMGTDAGVMPHGTNLRELSLMNEIGMSPMETIVATTKVAAECMGWEDQIGTLEAGKLADIVITRTNPLTNLKSLEDNSNIHVVIKGGVIVKKGQKQGALV</sequence>
<dbReference type="InterPro" id="IPR006680">
    <property type="entry name" value="Amidohydro-rel"/>
</dbReference>
<dbReference type="EMBL" id="LGUF01000007">
    <property type="protein sequence ID" value="KON89993.1"/>
    <property type="molecule type" value="Genomic_DNA"/>
</dbReference>
<proteinExistence type="predicted"/>
<dbReference type="Pfam" id="PF01979">
    <property type="entry name" value="Amidohydro_1"/>
    <property type="match status" value="1"/>
</dbReference>
<dbReference type="AlphaFoldDB" id="A0A0M0GJS0"/>
<gene>
    <name evidence="2" type="ORF">AF332_26330</name>
</gene>
<dbReference type="SUPFAM" id="SSF51556">
    <property type="entry name" value="Metallo-dependent hydrolases"/>
    <property type="match status" value="1"/>
</dbReference>
<dbReference type="InterPro" id="IPR051781">
    <property type="entry name" value="Metallo-dep_Hydrolase"/>
</dbReference>
<organism evidence="2 3">
    <name type="scientific">Sporosarcina globispora</name>
    <name type="common">Bacillus globisporus</name>
    <dbReference type="NCBI Taxonomy" id="1459"/>
    <lineage>
        <taxon>Bacteria</taxon>
        <taxon>Bacillati</taxon>
        <taxon>Bacillota</taxon>
        <taxon>Bacilli</taxon>
        <taxon>Bacillales</taxon>
        <taxon>Caryophanaceae</taxon>
        <taxon>Sporosarcina</taxon>
    </lineage>
</organism>
<accession>A0A0M0GJS0</accession>
<dbReference type="CDD" id="cd01299">
    <property type="entry name" value="Met_dep_hydrolase_A"/>
    <property type="match status" value="1"/>
</dbReference>
<reference evidence="3" key="1">
    <citation type="submission" date="2015-07" db="EMBL/GenBank/DDBJ databases">
        <title>Fjat-10036 dsm4.</title>
        <authorList>
            <person name="Liu B."/>
            <person name="Wang J."/>
            <person name="Zhu Y."/>
            <person name="Liu G."/>
            <person name="Chen Q."/>
            <person name="Chen Z."/>
            <person name="Lan J."/>
            <person name="Che J."/>
            <person name="Ge C."/>
            <person name="Shi H."/>
            <person name="Pan Z."/>
            <person name="Liu X."/>
        </authorList>
    </citation>
    <scope>NUCLEOTIDE SEQUENCE [LARGE SCALE GENOMIC DNA]</scope>
    <source>
        <strain evidence="3">DSM 4</strain>
    </source>
</reference>
<dbReference type="Gene3D" id="3.20.20.140">
    <property type="entry name" value="Metal-dependent hydrolases"/>
    <property type="match status" value="1"/>
</dbReference>
<dbReference type="PATRIC" id="fig|1459.3.peg.5787"/>
<dbReference type="GO" id="GO:0016810">
    <property type="term" value="F:hydrolase activity, acting on carbon-nitrogen (but not peptide) bonds"/>
    <property type="evidence" value="ECO:0007669"/>
    <property type="project" value="InterPro"/>
</dbReference>
<dbReference type="STRING" id="1459.AF332_26330"/>
<dbReference type="InterPro" id="IPR011059">
    <property type="entry name" value="Metal-dep_hydrolase_composite"/>
</dbReference>
<dbReference type="OrthoDB" id="9797498at2"/>
<evidence type="ECO:0000313" key="3">
    <source>
        <dbReference type="Proteomes" id="UP000037109"/>
    </source>
</evidence>
<dbReference type="PANTHER" id="PTHR43135">
    <property type="entry name" value="ALPHA-D-RIBOSE 1-METHYLPHOSPHONATE 5-TRIPHOSPHATE DIPHOSPHATASE"/>
    <property type="match status" value="1"/>
</dbReference>
<evidence type="ECO:0000313" key="2">
    <source>
        <dbReference type="EMBL" id="KON89993.1"/>
    </source>
</evidence>